<dbReference type="AlphaFoldDB" id="A0A0R1ZQ07"/>
<evidence type="ECO:0000313" key="2">
    <source>
        <dbReference type="Proteomes" id="UP000051679"/>
    </source>
</evidence>
<proteinExistence type="predicted"/>
<comment type="caution">
    <text evidence="1">The sequence shown here is derived from an EMBL/GenBank/DDBJ whole genome shotgun (WGS) entry which is preliminary data.</text>
</comment>
<accession>A0A0R1ZQ07</accession>
<dbReference type="Proteomes" id="UP000051679">
    <property type="component" value="Unassembled WGS sequence"/>
</dbReference>
<name>A0A0R1ZQ07_9LACO</name>
<reference evidence="1 2" key="1">
    <citation type="journal article" date="2015" name="Genome Announc.">
        <title>Expanding the biotechnology potential of lactobacilli through comparative genomics of 213 strains and associated genera.</title>
        <authorList>
            <person name="Sun Z."/>
            <person name="Harris H.M."/>
            <person name="McCann A."/>
            <person name="Guo C."/>
            <person name="Argimon S."/>
            <person name="Zhang W."/>
            <person name="Yang X."/>
            <person name="Jeffery I.B."/>
            <person name="Cooney J.C."/>
            <person name="Kagawa T.F."/>
            <person name="Liu W."/>
            <person name="Song Y."/>
            <person name="Salvetti E."/>
            <person name="Wrobel A."/>
            <person name="Rasinkangas P."/>
            <person name="Parkhill J."/>
            <person name="Rea M.C."/>
            <person name="O'Sullivan O."/>
            <person name="Ritari J."/>
            <person name="Douillard F.P."/>
            <person name="Paul Ross R."/>
            <person name="Yang R."/>
            <person name="Briner A.E."/>
            <person name="Felis G.E."/>
            <person name="de Vos W.M."/>
            <person name="Barrangou R."/>
            <person name="Klaenhammer T.R."/>
            <person name="Caufield P.W."/>
            <person name="Cui Y."/>
            <person name="Zhang H."/>
            <person name="O'Toole P.W."/>
        </authorList>
    </citation>
    <scope>NUCLEOTIDE SEQUENCE [LARGE SCALE GENOMIC DNA]</scope>
    <source>
        <strain evidence="1 2">DSM 20505</strain>
    </source>
</reference>
<keyword evidence="2" id="KW-1185">Reference proteome</keyword>
<protein>
    <submittedName>
        <fullName evidence="1">Uncharacterized protein</fullName>
    </submittedName>
</protein>
<gene>
    <name evidence="1" type="ORF">FC18_GL001999</name>
</gene>
<sequence length="57" mass="6792">MSILVKQKSNFLQQKWISGAGGDPYQSRCDRFLEVISVLELTGIDKRYAYRWRNYFD</sequence>
<organism evidence="1 2">
    <name type="scientific">Lacticaseibacillus sharpeae JCM 1186 = DSM 20505</name>
    <dbReference type="NCBI Taxonomy" id="1291052"/>
    <lineage>
        <taxon>Bacteria</taxon>
        <taxon>Bacillati</taxon>
        <taxon>Bacillota</taxon>
        <taxon>Bacilli</taxon>
        <taxon>Lactobacillales</taxon>
        <taxon>Lactobacillaceae</taxon>
        <taxon>Lacticaseibacillus</taxon>
    </lineage>
</organism>
<dbReference type="PATRIC" id="fig|1291052.5.peg.2060"/>
<dbReference type="EMBL" id="AYYO01000003">
    <property type="protein sequence ID" value="KRM56522.1"/>
    <property type="molecule type" value="Genomic_DNA"/>
</dbReference>
<evidence type="ECO:0000313" key="1">
    <source>
        <dbReference type="EMBL" id="KRM56522.1"/>
    </source>
</evidence>
<dbReference type="STRING" id="1291052.FC18_GL001999"/>